<proteinExistence type="predicted"/>
<keyword evidence="10" id="KW-1185">Reference proteome</keyword>
<evidence type="ECO:0000256" key="2">
    <source>
        <dbReference type="ARBA" id="ARBA00022475"/>
    </source>
</evidence>
<dbReference type="EMBL" id="CP066776">
    <property type="protein sequence ID" value="QQL44760.1"/>
    <property type="molecule type" value="Genomic_DNA"/>
</dbReference>
<accession>A0A6B3LFQ3</accession>
<evidence type="ECO:0000313" key="9">
    <source>
        <dbReference type="EMBL" id="QQL44760.1"/>
    </source>
</evidence>
<evidence type="ECO:0000256" key="6">
    <source>
        <dbReference type="ARBA" id="ARBA00022989"/>
    </source>
</evidence>
<feature type="domain" description="Glycosyltransferase RgtA/B/C/D-like" evidence="8">
    <location>
        <begin position="52"/>
        <end position="216"/>
    </location>
</feature>
<dbReference type="PANTHER" id="PTHR33908">
    <property type="entry name" value="MANNOSYLTRANSFERASE YKCB-RELATED"/>
    <property type="match status" value="1"/>
</dbReference>
<dbReference type="Pfam" id="PF13231">
    <property type="entry name" value="PMT_2"/>
    <property type="match status" value="1"/>
</dbReference>
<keyword evidence="6" id="KW-1133">Transmembrane helix</keyword>
<organism evidence="9 10">
    <name type="scientific">Sulfuriroseicoccus oceanibius</name>
    <dbReference type="NCBI Taxonomy" id="2707525"/>
    <lineage>
        <taxon>Bacteria</taxon>
        <taxon>Pseudomonadati</taxon>
        <taxon>Verrucomicrobiota</taxon>
        <taxon>Verrucomicrobiia</taxon>
        <taxon>Verrucomicrobiales</taxon>
        <taxon>Verrucomicrobiaceae</taxon>
        <taxon>Sulfuriroseicoccus</taxon>
    </lineage>
</organism>
<dbReference type="AlphaFoldDB" id="A0A6B3LFQ3"/>
<dbReference type="GO" id="GO:0016763">
    <property type="term" value="F:pentosyltransferase activity"/>
    <property type="evidence" value="ECO:0007669"/>
    <property type="project" value="TreeGrafter"/>
</dbReference>
<evidence type="ECO:0000256" key="7">
    <source>
        <dbReference type="ARBA" id="ARBA00023136"/>
    </source>
</evidence>
<dbReference type="Proteomes" id="UP000475117">
    <property type="component" value="Chromosome"/>
</dbReference>
<protein>
    <submittedName>
        <fullName evidence="9">Glycosyltransferase family 39 protein</fullName>
    </submittedName>
</protein>
<dbReference type="GO" id="GO:0009103">
    <property type="term" value="P:lipopolysaccharide biosynthetic process"/>
    <property type="evidence" value="ECO:0007669"/>
    <property type="project" value="UniProtKB-ARBA"/>
</dbReference>
<dbReference type="RefSeq" id="WP_164365161.1">
    <property type="nucleotide sequence ID" value="NZ_CP066776.1"/>
</dbReference>
<evidence type="ECO:0000256" key="4">
    <source>
        <dbReference type="ARBA" id="ARBA00022679"/>
    </source>
</evidence>
<dbReference type="KEGG" id="soa:G3M56_012900"/>
<gene>
    <name evidence="9" type="ORF">G3M56_012900</name>
</gene>
<keyword evidence="7" id="KW-0472">Membrane</keyword>
<dbReference type="GO" id="GO:0005886">
    <property type="term" value="C:plasma membrane"/>
    <property type="evidence" value="ECO:0007669"/>
    <property type="project" value="UniProtKB-SubCell"/>
</dbReference>
<evidence type="ECO:0000259" key="8">
    <source>
        <dbReference type="Pfam" id="PF13231"/>
    </source>
</evidence>
<evidence type="ECO:0000256" key="1">
    <source>
        <dbReference type="ARBA" id="ARBA00004651"/>
    </source>
</evidence>
<evidence type="ECO:0000313" key="10">
    <source>
        <dbReference type="Proteomes" id="UP000475117"/>
    </source>
</evidence>
<sequence>MVTLLVLCFLVRNVPWHLDDYDQAKQAYTSYEMVHLDHWFFQHTPVGKVATKPPLVGWVSAAIHGVTGSWDVAWRLPSLVAALVMLGMVVIEGRRVWGAMGAVLATAFFGMNILAVRLATLVRTDMVLALWIFLVGWVIFDHLRSGNPWTARQRWLFLFAMLASMLTKGPILFAFIVPGLVAFWWLTRKQESRPTTNPGWLLWLLPLGVFLAWAIWGAVTNEAFYQEVVWKEFLGRFGTTESGSGEVYHKSQPVYYYLKVIGLTAPWSLMLIGLLCTKRVRGWLRDRPEVLWLLCWGIGGFVLMSLIPSKRTDRIFPVIPPLAIALPYLAAAAAGASGWWQRWHQRLIVVSSVVVTLAITGYTAAQVKFGIDTNQRVLVDFGAQAREIAGPDGVLLIVEDNDEAIPMYAGETEFTPRNAARKAWKRGEVDVLILPHKEWTKNADRYSGAELVTDTGEAIGKNGRHVLIRRAE</sequence>
<keyword evidence="4 9" id="KW-0808">Transferase</keyword>
<evidence type="ECO:0000256" key="5">
    <source>
        <dbReference type="ARBA" id="ARBA00022692"/>
    </source>
</evidence>
<dbReference type="PANTHER" id="PTHR33908:SF3">
    <property type="entry name" value="UNDECAPRENYL PHOSPHATE-ALPHA-4-AMINO-4-DEOXY-L-ARABINOSE ARABINOSYL TRANSFERASE"/>
    <property type="match status" value="1"/>
</dbReference>
<dbReference type="InterPro" id="IPR050297">
    <property type="entry name" value="LipidA_mod_glycosyltrf_83"/>
</dbReference>
<name>A0A6B3LFQ3_9BACT</name>
<dbReference type="InterPro" id="IPR038731">
    <property type="entry name" value="RgtA/B/C-like"/>
</dbReference>
<reference evidence="9 10" key="1">
    <citation type="submission" date="2020-12" db="EMBL/GenBank/DDBJ databases">
        <title>Sulforoseuscoccus oceanibium gen. nov., sp. nov., a representative of the phylum Verrucomicrobia with special cytoplasmic membrane, and proposal of Sulforoseuscoccusaceae fam. nov.</title>
        <authorList>
            <person name="Xi F."/>
        </authorList>
    </citation>
    <scope>NUCLEOTIDE SEQUENCE [LARGE SCALE GENOMIC DNA]</scope>
    <source>
        <strain evidence="9 10">T37</strain>
    </source>
</reference>
<evidence type="ECO:0000256" key="3">
    <source>
        <dbReference type="ARBA" id="ARBA00022676"/>
    </source>
</evidence>
<keyword evidence="3" id="KW-0328">Glycosyltransferase</keyword>
<keyword evidence="5" id="KW-0812">Transmembrane</keyword>
<keyword evidence="2" id="KW-1003">Cell membrane</keyword>
<comment type="subcellular location">
    <subcellularLocation>
        <location evidence="1">Cell membrane</location>
        <topology evidence="1">Multi-pass membrane protein</topology>
    </subcellularLocation>
</comment>
<dbReference type="GO" id="GO:0010041">
    <property type="term" value="P:response to iron(III) ion"/>
    <property type="evidence" value="ECO:0007669"/>
    <property type="project" value="TreeGrafter"/>
</dbReference>